<sequence length="382" mass="40978">MANLVRMFRLVILAGCTAVIGGCAATADQSTGGRSQNPSANPVRIGSTEPTPETEQPNAPQDEFASSTRRDEVKQFAHKLATTRSLSEPAILNLLNEARYSATVAKLIAPVASGQPRPPKSWKVYRGRRLDSLTVSQGKAFMQQNASALDRASERYGVPGHVIAALIGVETLYGKNQGSFRALDALATLAFDYPDMSRPERAAMFRDNLADLIELDLTGKVNARTLKGSYAGAVGIPQFMPSSIKRFAVSADGQTKIDLNLNPADAIMSIANYLVEHGWQRGLPVFVPVQLPAEADKLVDGGLKPTTDWAQLQAAGAKLNAGQTLSQAWMKAALGVIDLPEEAAGTTEYRTATPNFFALTQYNHSYFYAAAIADLSEALIGH</sequence>
<feature type="region of interest" description="Disordered" evidence="2">
    <location>
        <begin position="26"/>
        <end position="72"/>
    </location>
</feature>
<gene>
    <name evidence="5" type="ORF">BCM14_0740</name>
</gene>
<evidence type="ECO:0000313" key="6">
    <source>
        <dbReference type="Proteomes" id="UP000238308"/>
    </source>
</evidence>
<keyword evidence="3" id="KW-0732">Signal</keyword>
<dbReference type="Pfam" id="PF13406">
    <property type="entry name" value="SLT_2"/>
    <property type="match status" value="1"/>
</dbReference>
<dbReference type="CDD" id="cd13399">
    <property type="entry name" value="Slt35-like"/>
    <property type="match status" value="1"/>
</dbReference>
<evidence type="ECO:0000256" key="3">
    <source>
        <dbReference type="SAM" id="SignalP"/>
    </source>
</evidence>
<feature type="compositionally biased region" description="Polar residues" evidence="2">
    <location>
        <begin position="48"/>
        <end position="67"/>
    </location>
</feature>
<dbReference type="GO" id="GO:0008933">
    <property type="term" value="F:peptidoglycan lytic transglycosylase activity"/>
    <property type="evidence" value="ECO:0007669"/>
    <property type="project" value="TreeGrafter"/>
</dbReference>
<dbReference type="GO" id="GO:0009253">
    <property type="term" value="P:peptidoglycan catabolic process"/>
    <property type="evidence" value="ECO:0007669"/>
    <property type="project" value="TreeGrafter"/>
</dbReference>
<evidence type="ECO:0000256" key="2">
    <source>
        <dbReference type="SAM" id="MobiDB-lite"/>
    </source>
</evidence>
<proteinExistence type="predicted"/>
<dbReference type="PANTHER" id="PTHR30163">
    <property type="entry name" value="MEMBRANE-BOUND LYTIC MUREIN TRANSGLYCOSYLASE B"/>
    <property type="match status" value="1"/>
</dbReference>
<dbReference type="SUPFAM" id="SSF53955">
    <property type="entry name" value="Lysozyme-like"/>
    <property type="match status" value="1"/>
</dbReference>
<dbReference type="InterPro" id="IPR023346">
    <property type="entry name" value="Lysozyme-like_dom_sf"/>
</dbReference>
<feature type="signal peptide" evidence="3">
    <location>
        <begin position="1"/>
        <end position="27"/>
    </location>
</feature>
<reference evidence="5 6" key="1">
    <citation type="submission" date="2018-03" db="EMBL/GenBank/DDBJ databases">
        <title>Genomic Encyclopedia of Type Strains, Phase III (KMG-III): the genomes of soil and plant-associated and newly described type strains.</title>
        <authorList>
            <person name="Whitman W."/>
        </authorList>
    </citation>
    <scope>NUCLEOTIDE SEQUENCE [LARGE SCALE GENOMIC DNA]</scope>
    <source>
        <strain evidence="5 6">MWH-P2sevCIIIb</strain>
    </source>
</reference>
<dbReference type="InterPro" id="IPR031304">
    <property type="entry name" value="SLT_2"/>
</dbReference>
<dbReference type="InterPro" id="IPR043426">
    <property type="entry name" value="MltB-like"/>
</dbReference>
<dbReference type="Gene3D" id="1.10.530.10">
    <property type="match status" value="1"/>
</dbReference>
<keyword evidence="6" id="KW-1185">Reference proteome</keyword>
<dbReference type="Gene3D" id="1.10.8.350">
    <property type="entry name" value="Bacterial muramidase"/>
    <property type="match status" value="1"/>
</dbReference>
<dbReference type="AlphaFoldDB" id="A0A2T0XK68"/>
<dbReference type="PANTHER" id="PTHR30163:SF9">
    <property type="entry name" value="MEMBRANE-BOUND LYTIC MUREIN TRANSGLYCOSYLASE B"/>
    <property type="match status" value="1"/>
</dbReference>
<feature type="chain" id="PRO_5015752788" evidence="3">
    <location>
        <begin position="28"/>
        <end position="382"/>
    </location>
</feature>
<dbReference type="Proteomes" id="UP000238308">
    <property type="component" value="Unassembled WGS sequence"/>
</dbReference>
<feature type="compositionally biased region" description="Polar residues" evidence="2">
    <location>
        <begin position="27"/>
        <end position="40"/>
    </location>
</feature>
<protein>
    <submittedName>
        <fullName evidence="5">Membrane-bound lytic murein transglycosylase B</fullName>
    </submittedName>
</protein>
<dbReference type="RefSeq" id="WP_259673402.1">
    <property type="nucleotide sequence ID" value="NZ_PVTV01000011.1"/>
</dbReference>
<accession>A0A2T0XK68</accession>
<dbReference type="EMBL" id="PVTV01000011">
    <property type="protein sequence ID" value="PRY99297.1"/>
    <property type="molecule type" value="Genomic_DNA"/>
</dbReference>
<name>A0A2T0XK68_9BURK</name>
<dbReference type="PROSITE" id="PS51257">
    <property type="entry name" value="PROKAR_LIPOPROTEIN"/>
    <property type="match status" value="1"/>
</dbReference>
<dbReference type="InterPro" id="IPR011757">
    <property type="entry name" value="Lytic_transglycosylase_MltB"/>
</dbReference>
<feature type="domain" description="Transglycosylase SLT" evidence="4">
    <location>
        <begin position="70"/>
        <end position="377"/>
    </location>
</feature>
<dbReference type="NCBIfam" id="TIGR02282">
    <property type="entry name" value="MltB"/>
    <property type="match status" value="1"/>
</dbReference>
<evidence type="ECO:0000259" key="4">
    <source>
        <dbReference type="Pfam" id="PF13406"/>
    </source>
</evidence>
<evidence type="ECO:0000256" key="1">
    <source>
        <dbReference type="PIRSR" id="PIRSR611757-1"/>
    </source>
</evidence>
<organism evidence="5 6">
    <name type="scientific">Jezberella montanilacus</name>
    <dbReference type="NCBI Taxonomy" id="323426"/>
    <lineage>
        <taxon>Bacteria</taxon>
        <taxon>Pseudomonadati</taxon>
        <taxon>Pseudomonadota</taxon>
        <taxon>Betaproteobacteria</taxon>
        <taxon>Burkholderiales</taxon>
        <taxon>Alcaligenaceae</taxon>
        <taxon>Jezberella</taxon>
    </lineage>
</organism>
<evidence type="ECO:0000313" key="5">
    <source>
        <dbReference type="EMBL" id="PRY99297.1"/>
    </source>
</evidence>
<comment type="caution">
    <text evidence="5">The sequence shown here is derived from an EMBL/GenBank/DDBJ whole genome shotgun (WGS) entry which is preliminary data.</text>
</comment>
<feature type="active site" evidence="1">
    <location>
        <position position="170"/>
    </location>
</feature>